<name>A0AAD1TMN6_PELCU</name>
<sequence length="87" mass="9785">GVSTKKKTSRGSVPYTSQDAKRPVLLEPAHLLMRPMGLVHQRGPHGETVPDGWAKVPVQERLYIRPVDQSQPRCFHRTTDPGQARTF</sequence>
<evidence type="ECO:0000313" key="2">
    <source>
        <dbReference type="EMBL" id="CAH2329992.1"/>
    </source>
</evidence>
<evidence type="ECO:0000313" key="3">
    <source>
        <dbReference type="Proteomes" id="UP001295444"/>
    </source>
</evidence>
<protein>
    <submittedName>
        <fullName evidence="2">Uncharacterized protein</fullName>
    </submittedName>
</protein>
<dbReference type="Proteomes" id="UP001295444">
    <property type="component" value="Unassembled WGS sequence"/>
</dbReference>
<dbReference type="AlphaFoldDB" id="A0AAD1TMN6"/>
<evidence type="ECO:0000256" key="1">
    <source>
        <dbReference type="SAM" id="MobiDB-lite"/>
    </source>
</evidence>
<dbReference type="EMBL" id="CAKOES020000146">
    <property type="protein sequence ID" value="CAH2329992.1"/>
    <property type="molecule type" value="Genomic_DNA"/>
</dbReference>
<feature type="region of interest" description="Disordered" evidence="1">
    <location>
        <begin position="1"/>
        <end position="21"/>
    </location>
</feature>
<feature type="non-terminal residue" evidence="2">
    <location>
        <position position="1"/>
    </location>
</feature>
<proteinExistence type="predicted"/>
<gene>
    <name evidence="2" type="ORF">PECUL_23A028201</name>
</gene>
<feature type="non-terminal residue" evidence="2">
    <location>
        <position position="87"/>
    </location>
</feature>
<accession>A0AAD1TMN6</accession>
<comment type="caution">
    <text evidence="2">The sequence shown here is derived from an EMBL/GenBank/DDBJ whole genome shotgun (WGS) entry which is preliminary data.</text>
</comment>
<keyword evidence="3" id="KW-1185">Reference proteome</keyword>
<organism evidence="2 3">
    <name type="scientific">Pelobates cultripes</name>
    <name type="common">Western spadefoot toad</name>
    <dbReference type="NCBI Taxonomy" id="61616"/>
    <lineage>
        <taxon>Eukaryota</taxon>
        <taxon>Metazoa</taxon>
        <taxon>Chordata</taxon>
        <taxon>Craniata</taxon>
        <taxon>Vertebrata</taxon>
        <taxon>Euteleostomi</taxon>
        <taxon>Amphibia</taxon>
        <taxon>Batrachia</taxon>
        <taxon>Anura</taxon>
        <taxon>Pelobatoidea</taxon>
        <taxon>Pelobatidae</taxon>
        <taxon>Pelobates</taxon>
    </lineage>
</organism>
<reference evidence="2" key="1">
    <citation type="submission" date="2022-03" db="EMBL/GenBank/DDBJ databases">
        <authorList>
            <person name="Alioto T."/>
            <person name="Alioto T."/>
            <person name="Gomez Garrido J."/>
        </authorList>
    </citation>
    <scope>NUCLEOTIDE SEQUENCE</scope>
</reference>